<keyword evidence="2" id="KW-1185">Reference proteome</keyword>
<organism evidence="1 2">
    <name type="scientific">Rhizophagus irregularis</name>
    <dbReference type="NCBI Taxonomy" id="588596"/>
    <lineage>
        <taxon>Eukaryota</taxon>
        <taxon>Fungi</taxon>
        <taxon>Fungi incertae sedis</taxon>
        <taxon>Mucoromycota</taxon>
        <taxon>Glomeromycotina</taxon>
        <taxon>Glomeromycetes</taxon>
        <taxon>Glomerales</taxon>
        <taxon>Glomeraceae</taxon>
        <taxon>Rhizophagus</taxon>
    </lineage>
</organism>
<dbReference type="EMBL" id="LLXI01002087">
    <property type="protein sequence ID" value="PKY56170.1"/>
    <property type="molecule type" value="Genomic_DNA"/>
</dbReference>
<name>A0A2I1HBF8_9GLOM</name>
<protein>
    <submittedName>
        <fullName evidence="1">Uncharacterized protein</fullName>
    </submittedName>
</protein>
<comment type="caution">
    <text evidence="1">The sequence shown here is derived from an EMBL/GenBank/DDBJ whole genome shotgun (WGS) entry which is preliminary data.</text>
</comment>
<sequence>RLLEFNNLPEPKNSDDYYKQNDNIISIEASVSLSQQNNVSRLDINDNNFPEPKNSVYEQNDDITSMECSVESLQIDISQLNINKDDKFVS</sequence>
<dbReference type="Proteomes" id="UP000234323">
    <property type="component" value="Unassembled WGS sequence"/>
</dbReference>
<dbReference type="AlphaFoldDB" id="A0A2I1HBF8"/>
<proteinExistence type="predicted"/>
<reference evidence="1 2" key="1">
    <citation type="submission" date="2015-10" db="EMBL/GenBank/DDBJ databases">
        <title>Genome analyses suggest a sexual origin of heterokaryosis in a supposedly ancient asexual fungus.</title>
        <authorList>
            <person name="Ropars J."/>
            <person name="Sedzielewska K."/>
            <person name="Noel J."/>
            <person name="Charron P."/>
            <person name="Farinelli L."/>
            <person name="Marton T."/>
            <person name="Kruger M."/>
            <person name="Pelin A."/>
            <person name="Brachmann A."/>
            <person name="Corradi N."/>
        </authorList>
    </citation>
    <scope>NUCLEOTIDE SEQUENCE [LARGE SCALE GENOMIC DNA]</scope>
    <source>
        <strain evidence="1 2">A4</strain>
    </source>
</reference>
<gene>
    <name evidence="1" type="ORF">RhiirA4_476259</name>
</gene>
<feature type="non-terminal residue" evidence="1">
    <location>
        <position position="1"/>
    </location>
</feature>
<accession>A0A2I1HBF8</accession>
<evidence type="ECO:0000313" key="1">
    <source>
        <dbReference type="EMBL" id="PKY56170.1"/>
    </source>
</evidence>
<evidence type="ECO:0000313" key="2">
    <source>
        <dbReference type="Proteomes" id="UP000234323"/>
    </source>
</evidence>